<dbReference type="AlphaFoldDB" id="A0AAW7TFA0"/>
<dbReference type="EMBL" id="JAMOGB010000003">
    <property type="protein sequence ID" value="MDO0876930.1"/>
    <property type="molecule type" value="Genomic_DNA"/>
</dbReference>
<keyword evidence="1" id="KW-0238">DNA-binding</keyword>
<dbReference type="Pfam" id="PF01047">
    <property type="entry name" value="MarR"/>
    <property type="match status" value="1"/>
</dbReference>
<dbReference type="PRINTS" id="PR00598">
    <property type="entry name" value="HTHMARR"/>
</dbReference>
<keyword evidence="4" id="KW-1185">Reference proteome</keyword>
<dbReference type="InterPro" id="IPR036388">
    <property type="entry name" value="WH-like_DNA-bd_sf"/>
</dbReference>
<dbReference type="PROSITE" id="PS50995">
    <property type="entry name" value="HTH_MARR_2"/>
    <property type="match status" value="1"/>
</dbReference>
<dbReference type="KEGG" id="agn:AFK25_11365"/>
<evidence type="ECO:0000313" key="3">
    <source>
        <dbReference type="EMBL" id="MDO0876930.1"/>
    </source>
</evidence>
<accession>A0AAW7TFA0</accession>
<dbReference type="Proteomes" id="UP001176117">
    <property type="component" value="Unassembled WGS sequence"/>
</dbReference>
<protein>
    <submittedName>
        <fullName evidence="3">MarR family transcriptional regulator</fullName>
    </submittedName>
</protein>
<sequence>MLERSIQQLIERYLSVSFLVNKRGAALMKCELDDVTHDQYYLLRYIYKRGVCTSTELADVFAVNKSAITAMTNRLVEKGMIERGRGGDDRRVIALSLTEKGRKWLEETEQNVYELVEAIMTKLSHEEIEQFIQTYEKLAMILQEMGESK</sequence>
<evidence type="ECO:0000313" key="4">
    <source>
        <dbReference type="Proteomes" id="UP001176117"/>
    </source>
</evidence>
<dbReference type="PANTHER" id="PTHR33164:SF99">
    <property type="entry name" value="MARR FAMILY REGULATORY PROTEIN"/>
    <property type="match status" value="1"/>
</dbReference>
<dbReference type="GO" id="GO:0003677">
    <property type="term" value="F:DNA binding"/>
    <property type="evidence" value="ECO:0007669"/>
    <property type="project" value="UniProtKB-KW"/>
</dbReference>
<dbReference type="InterPro" id="IPR000835">
    <property type="entry name" value="HTH_MarR-typ"/>
</dbReference>
<reference evidence="3" key="1">
    <citation type="submission" date="2022-05" db="EMBL/GenBank/DDBJ databases">
        <title>Genome-based reclassification of Anoxybacillus salavatliensis Cihan et al. as a later heterotypic synonym of Anoxybacillus gonensis Belduz et al. 2003.</title>
        <authorList>
            <person name="Inan Bektas K."/>
            <person name="Guler H.I."/>
            <person name="Belduz A.O."/>
            <person name="Canakci S."/>
        </authorList>
    </citation>
    <scope>NUCLEOTIDE SEQUENCE</scope>
    <source>
        <strain evidence="3">NCIMB 13933</strain>
    </source>
</reference>
<dbReference type="GO" id="GO:0006950">
    <property type="term" value="P:response to stress"/>
    <property type="evidence" value="ECO:0007669"/>
    <property type="project" value="TreeGrafter"/>
</dbReference>
<name>A0AAW7TFA0_9BACL</name>
<dbReference type="PANTHER" id="PTHR33164">
    <property type="entry name" value="TRANSCRIPTIONAL REGULATOR, MARR FAMILY"/>
    <property type="match status" value="1"/>
</dbReference>
<dbReference type="Gene3D" id="1.10.10.10">
    <property type="entry name" value="Winged helix-like DNA-binding domain superfamily/Winged helix DNA-binding domain"/>
    <property type="match status" value="1"/>
</dbReference>
<feature type="domain" description="HTH marR-type" evidence="2">
    <location>
        <begin position="1"/>
        <end position="140"/>
    </location>
</feature>
<dbReference type="InterPro" id="IPR039422">
    <property type="entry name" value="MarR/SlyA-like"/>
</dbReference>
<comment type="caution">
    <text evidence="3">The sequence shown here is derived from an EMBL/GenBank/DDBJ whole genome shotgun (WGS) entry which is preliminary data.</text>
</comment>
<evidence type="ECO:0000259" key="2">
    <source>
        <dbReference type="PROSITE" id="PS50995"/>
    </source>
</evidence>
<evidence type="ECO:0000256" key="1">
    <source>
        <dbReference type="ARBA" id="ARBA00023125"/>
    </source>
</evidence>
<dbReference type="SMART" id="SM00347">
    <property type="entry name" value="HTH_MARR"/>
    <property type="match status" value="1"/>
</dbReference>
<dbReference type="SUPFAM" id="SSF46785">
    <property type="entry name" value="Winged helix' DNA-binding domain"/>
    <property type="match status" value="1"/>
</dbReference>
<dbReference type="GO" id="GO:0003700">
    <property type="term" value="F:DNA-binding transcription factor activity"/>
    <property type="evidence" value="ECO:0007669"/>
    <property type="project" value="InterPro"/>
</dbReference>
<dbReference type="InterPro" id="IPR036390">
    <property type="entry name" value="WH_DNA-bd_sf"/>
</dbReference>
<gene>
    <name evidence="3" type="ORF">NBU54_04440</name>
</gene>
<organism evidence="3 4">
    <name type="scientific">Anoxybacillus gonensis</name>
    <dbReference type="NCBI Taxonomy" id="198467"/>
    <lineage>
        <taxon>Bacteria</taxon>
        <taxon>Bacillati</taxon>
        <taxon>Bacillota</taxon>
        <taxon>Bacilli</taxon>
        <taxon>Bacillales</taxon>
        <taxon>Anoxybacillaceae</taxon>
        <taxon>Anoxybacillus</taxon>
    </lineage>
</organism>
<proteinExistence type="predicted"/>